<evidence type="ECO:0000256" key="1">
    <source>
        <dbReference type="SAM" id="MobiDB-lite"/>
    </source>
</evidence>
<feature type="region of interest" description="Disordered" evidence="1">
    <location>
        <begin position="138"/>
        <end position="163"/>
    </location>
</feature>
<proteinExistence type="predicted"/>
<dbReference type="EMBL" id="DS268417">
    <property type="protein sequence ID" value="EFO83446.1"/>
    <property type="molecule type" value="Genomic_DNA"/>
</dbReference>
<name>E3LW57_CAERE</name>
<reference evidence="2" key="1">
    <citation type="submission" date="2007-07" db="EMBL/GenBank/DDBJ databases">
        <title>PCAP assembly of the Caenorhabditis remanei genome.</title>
        <authorList>
            <consortium name="The Caenorhabditis remanei Sequencing Consortium"/>
            <person name="Wilson R.K."/>
        </authorList>
    </citation>
    <scope>NUCLEOTIDE SEQUENCE [LARGE SCALE GENOMIC DNA]</scope>
    <source>
        <strain evidence="2">PB4641</strain>
    </source>
</reference>
<evidence type="ECO:0000313" key="3">
    <source>
        <dbReference type="Proteomes" id="UP000008281"/>
    </source>
</evidence>
<sequence length="163" mass="18407">MSDSQKKKTGFESFDDDSKFYGNIFSTGVFNPELFQRRTNSSDLRRPNLVGGFPLHLLFGPNPQEMIRGGLSDMTSLEAAAYRILEQAQDRQTAGGPVFDPDMPDFMRRFLEHAAKTSIIPGFSNVPGYEEEFKKMQEALKKKDQPKEEKKKANDRGAGCSHH</sequence>
<dbReference type="InParanoid" id="E3LW57"/>
<dbReference type="AlphaFoldDB" id="E3LW57"/>
<gene>
    <name evidence="2" type="ORF">CRE_03021</name>
</gene>
<keyword evidence="3" id="KW-1185">Reference proteome</keyword>
<evidence type="ECO:0000313" key="2">
    <source>
        <dbReference type="EMBL" id="EFO83446.1"/>
    </source>
</evidence>
<accession>E3LW57</accession>
<organism evidence="3">
    <name type="scientific">Caenorhabditis remanei</name>
    <name type="common">Caenorhabditis vulgaris</name>
    <dbReference type="NCBI Taxonomy" id="31234"/>
    <lineage>
        <taxon>Eukaryota</taxon>
        <taxon>Metazoa</taxon>
        <taxon>Ecdysozoa</taxon>
        <taxon>Nematoda</taxon>
        <taxon>Chromadorea</taxon>
        <taxon>Rhabditida</taxon>
        <taxon>Rhabditina</taxon>
        <taxon>Rhabditomorpha</taxon>
        <taxon>Rhabditoidea</taxon>
        <taxon>Rhabditidae</taxon>
        <taxon>Peloderinae</taxon>
        <taxon>Caenorhabditis</taxon>
    </lineage>
</organism>
<feature type="compositionally biased region" description="Basic and acidic residues" evidence="1">
    <location>
        <begin position="138"/>
        <end position="155"/>
    </location>
</feature>
<protein>
    <submittedName>
        <fullName evidence="2">Uncharacterized protein</fullName>
    </submittedName>
</protein>
<dbReference type="HOGENOM" id="CLU_1628574_0_0_1"/>
<dbReference type="Proteomes" id="UP000008281">
    <property type="component" value="Unassembled WGS sequence"/>
</dbReference>